<sequence length="316" mass="34413">MKDGKLKTNAALMPSSLAELGERISQALGKVTAGAAASVPWRVQRMQLVDGRNVMVIVKNDNHMFSDTGGNRGKDGDSGSSKGSPSTSHGDSREAGKPREVESSSSSPGASKPQNTWVPEDSPSASTKPKTRTREEYYDPHLNQQSISKLNAAADEGIITPNQWTGKLECKSGDLEHLTQRELQEINKLLIAGKNVNADRIQTLRTQSSKLAEDYSDKIKESNGWELSKEYPASRQDSVVLGKELEEAGITRPPDSQAHHLVPVNQGGLRELIEKYGININSSANGVFLPQKAMSDWPGQVTHFPFNNIDKKGNPM</sequence>
<feature type="compositionally biased region" description="Low complexity" evidence="1">
    <location>
        <begin position="78"/>
        <end position="89"/>
    </location>
</feature>
<comment type="caution">
    <text evidence="2">The sequence shown here is derived from an EMBL/GenBank/DDBJ whole genome shotgun (WGS) entry which is preliminary data.</text>
</comment>
<organism evidence="2 3">
    <name type="scientific">Subtercola boreus</name>
    <dbReference type="NCBI Taxonomy" id="120213"/>
    <lineage>
        <taxon>Bacteria</taxon>
        <taxon>Bacillati</taxon>
        <taxon>Actinomycetota</taxon>
        <taxon>Actinomycetes</taxon>
        <taxon>Micrococcales</taxon>
        <taxon>Microbacteriaceae</taxon>
        <taxon>Subtercola</taxon>
    </lineage>
</organism>
<dbReference type="Proteomes" id="UP000257080">
    <property type="component" value="Unassembled WGS sequence"/>
</dbReference>
<dbReference type="InterPro" id="IPR032871">
    <property type="entry name" value="AHH_dom_containing"/>
</dbReference>
<name>A0A3E0W8C4_9MICO</name>
<dbReference type="EMBL" id="NBXE01000072">
    <property type="protein sequence ID" value="RFA24281.1"/>
    <property type="molecule type" value="Genomic_DNA"/>
</dbReference>
<gene>
    <name evidence="2" type="ORF">B7R25_17035</name>
</gene>
<dbReference type="Pfam" id="PF14412">
    <property type="entry name" value="AHH"/>
    <property type="match status" value="1"/>
</dbReference>
<feature type="non-terminal residue" evidence="2">
    <location>
        <position position="316"/>
    </location>
</feature>
<evidence type="ECO:0000256" key="1">
    <source>
        <dbReference type="SAM" id="MobiDB-lite"/>
    </source>
</evidence>
<proteinExistence type="predicted"/>
<reference evidence="2 3" key="1">
    <citation type="submission" date="2017-04" db="EMBL/GenBank/DDBJ databases">
        <title>Comparative genome analysis of Subtercola boreus.</title>
        <authorList>
            <person name="Cho Y.-J."/>
            <person name="Cho A."/>
            <person name="Kim O.-S."/>
            <person name="Lee J.-I."/>
        </authorList>
    </citation>
    <scope>NUCLEOTIDE SEQUENCE [LARGE SCALE GENOMIC DNA]</scope>
    <source>
        <strain evidence="2 3">P28004</strain>
    </source>
</reference>
<accession>A0A3E0W8C4</accession>
<feature type="compositionally biased region" description="Polar residues" evidence="1">
    <location>
        <begin position="108"/>
        <end position="128"/>
    </location>
</feature>
<feature type="region of interest" description="Disordered" evidence="1">
    <location>
        <begin position="63"/>
        <end position="143"/>
    </location>
</feature>
<dbReference type="AlphaFoldDB" id="A0A3E0W8C4"/>
<protein>
    <submittedName>
        <fullName evidence="2">Uncharacterized protein</fullName>
    </submittedName>
</protein>
<dbReference type="RefSeq" id="WP_172582896.1">
    <property type="nucleotide sequence ID" value="NZ_NBXE01000072.1"/>
</dbReference>
<feature type="compositionally biased region" description="Basic and acidic residues" evidence="1">
    <location>
        <begin position="90"/>
        <end position="102"/>
    </location>
</feature>
<evidence type="ECO:0000313" key="2">
    <source>
        <dbReference type="EMBL" id="RFA24281.1"/>
    </source>
</evidence>
<evidence type="ECO:0000313" key="3">
    <source>
        <dbReference type="Proteomes" id="UP000257080"/>
    </source>
</evidence>